<evidence type="ECO:0000256" key="1">
    <source>
        <dbReference type="SAM" id="Phobius"/>
    </source>
</evidence>
<dbReference type="EMBL" id="WNCR01000003">
    <property type="protein sequence ID" value="MTU29432.1"/>
    <property type="molecule type" value="Genomic_DNA"/>
</dbReference>
<evidence type="ECO:0000313" key="4">
    <source>
        <dbReference type="Proteomes" id="UP000437446"/>
    </source>
</evidence>
<dbReference type="Gene3D" id="1.10.287.470">
    <property type="entry name" value="Helix hairpin bin"/>
    <property type="match status" value="1"/>
</dbReference>
<sequence>MKQNEKKHKDINKILLIAFVLLIAIIVFILIGIFIPDKEEVIQGEVETTDYRVSSKVPARVLELRVKEGEYVKQGDTLALLEAPDLKAKLMQARAAERVAAAMNQKTERGTRSEQLQEAYGMWQKAKAGLSIAEKSYVRLERLFSEGVVSEQKRDEAKANYEAMAATEKAVRAQYEMAVNGAQVEDREAAQAQTLRAQGAVEEVNSYMKETILLAPCDGEVTEIYPEIGELVGTGAPIMNIAAKDDLWFTFNIREDLLPGIQVGKKFSAYLPALGQTIQVQISLMKDEGSFAVWKATKALDSFDLKTFEVQARPLEQVQGLHAGMSVILSKGTAYEN</sequence>
<dbReference type="InterPro" id="IPR058625">
    <property type="entry name" value="MdtA-like_BSH"/>
</dbReference>
<keyword evidence="1" id="KW-1133">Transmembrane helix</keyword>
<dbReference type="Gene3D" id="2.40.30.170">
    <property type="match status" value="1"/>
</dbReference>
<proteinExistence type="predicted"/>
<evidence type="ECO:0000259" key="2">
    <source>
        <dbReference type="Pfam" id="PF25917"/>
    </source>
</evidence>
<gene>
    <name evidence="3" type="ORF">GMD66_09440</name>
</gene>
<organism evidence="3 4">
    <name type="scientific">Parabacteroides merdae</name>
    <dbReference type="NCBI Taxonomy" id="46503"/>
    <lineage>
        <taxon>Bacteria</taxon>
        <taxon>Pseudomonadati</taxon>
        <taxon>Bacteroidota</taxon>
        <taxon>Bacteroidia</taxon>
        <taxon>Bacteroidales</taxon>
        <taxon>Tannerellaceae</taxon>
        <taxon>Parabacteroides</taxon>
    </lineage>
</organism>
<evidence type="ECO:0000313" key="3">
    <source>
        <dbReference type="EMBL" id="MTU29432.1"/>
    </source>
</evidence>
<name>A0A7K1HFT9_9BACT</name>
<accession>A0A7K1HFT9</accession>
<dbReference type="Proteomes" id="UP000437446">
    <property type="component" value="Unassembled WGS sequence"/>
</dbReference>
<protein>
    <submittedName>
        <fullName evidence="3">HlyD family efflux transporter periplasmic adaptor subunit</fullName>
    </submittedName>
</protein>
<keyword evidence="1" id="KW-0472">Membrane</keyword>
<dbReference type="AlphaFoldDB" id="A0A7K1HFT9"/>
<feature type="domain" description="Multidrug resistance protein MdtA-like barrel-sandwich hybrid" evidence="2">
    <location>
        <begin position="53"/>
        <end position="241"/>
    </location>
</feature>
<dbReference type="RefSeq" id="WP_129943615.1">
    <property type="nucleotide sequence ID" value="NZ_RCYQ01000007.1"/>
</dbReference>
<dbReference type="PANTHER" id="PTHR30438:SF1">
    <property type="entry name" value="36 KDA ANTIGEN"/>
    <property type="match status" value="1"/>
</dbReference>
<feature type="transmembrane region" description="Helical" evidence="1">
    <location>
        <begin position="12"/>
        <end position="35"/>
    </location>
</feature>
<keyword evidence="1" id="KW-0812">Transmembrane</keyword>
<reference evidence="3 4" key="1">
    <citation type="journal article" date="2019" name="Nat. Med.">
        <title>A library of human gut bacterial isolates paired with longitudinal multiomics data enables mechanistic microbiome research.</title>
        <authorList>
            <person name="Poyet M."/>
            <person name="Groussin M."/>
            <person name="Gibbons S.M."/>
            <person name="Avila-Pacheco J."/>
            <person name="Jiang X."/>
            <person name="Kearney S.M."/>
            <person name="Perrotta A.R."/>
            <person name="Berdy B."/>
            <person name="Zhao S."/>
            <person name="Lieberman T.D."/>
            <person name="Swanson P.K."/>
            <person name="Smith M."/>
            <person name="Roesemann S."/>
            <person name="Alexander J.E."/>
            <person name="Rich S.A."/>
            <person name="Livny J."/>
            <person name="Vlamakis H."/>
            <person name="Clish C."/>
            <person name="Bullock K."/>
            <person name="Deik A."/>
            <person name="Scott J."/>
            <person name="Pierce K.A."/>
            <person name="Xavier R.J."/>
            <person name="Alm E.J."/>
        </authorList>
    </citation>
    <scope>NUCLEOTIDE SEQUENCE [LARGE SCALE GENOMIC DNA]</scope>
    <source>
        <strain evidence="3 4">BIOML-A25</strain>
    </source>
</reference>
<dbReference type="SUPFAM" id="SSF111369">
    <property type="entry name" value="HlyD-like secretion proteins"/>
    <property type="match status" value="2"/>
</dbReference>
<comment type="caution">
    <text evidence="3">The sequence shown here is derived from an EMBL/GenBank/DDBJ whole genome shotgun (WGS) entry which is preliminary data.</text>
</comment>
<dbReference type="Pfam" id="PF25917">
    <property type="entry name" value="BSH_RND"/>
    <property type="match status" value="1"/>
</dbReference>
<dbReference type="PANTHER" id="PTHR30438">
    <property type="entry name" value="36 KDA ANTIGEN-RELATED"/>
    <property type="match status" value="1"/>
</dbReference>
<dbReference type="Gene3D" id="2.40.50.100">
    <property type="match status" value="1"/>
</dbReference>